<evidence type="ECO:0000256" key="3">
    <source>
        <dbReference type="ARBA" id="ARBA00022630"/>
    </source>
</evidence>
<comment type="similarity">
    <text evidence="2 7">Belongs to the acyl-CoA dehydrogenase family.</text>
</comment>
<reference evidence="13" key="2">
    <citation type="journal article" date="2018" name="Environ. Microbiol.">
        <title>Bloom of a denitrifying methanotroph, 'Candidatus Methylomirabilis limnetica', in a deep stratified lake.</title>
        <authorList>
            <person name="Graf J.S."/>
            <person name="Mayr M.J."/>
            <person name="Marchant H.K."/>
            <person name="Tienken D."/>
            <person name="Hach P.F."/>
            <person name="Brand A."/>
            <person name="Schubert C.J."/>
            <person name="Kuypers M.M."/>
            <person name="Milucka J."/>
        </authorList>
    </citation>
    <scope>NUCLEOTIDE SEQUENCE [LARGE SCALE GENOMIC DNA]</scope>
    <source>
        <strain evidence="13">Zug</strain>
    </source>
</reference>
<protein>
    <submittedName>
        <fullName evidence="12">Acyl-CoA dehydrogenase</fullName>
    </submittedName>
</protein>
<keyword evidence="13" id="KW-1185">Reference proteome</keyword>
<dbReference type="Gene3D" id="1.20.140.10">
    <property type="entry name" value="Butyryl-CoA Dehydrogenase, subunit A, domain 3"/>
    <property type="match status" value="2"/>
</dbReference>
<feature type="domain" description="Acyl-CoA oxidase/dehydrogenase middle" evidence="9">
    <location>
        <begin position="148"/>
        <end position="239"/>
    </location>
</feature>
<dbReference type="SUPFAM" id="SSF56645">
    <property type="entry name" value="Acyl-CoA dehydrogenase NM domain-like"/>
    <property type="match status" value="1"/>
</dbReference>
<dbReference type="PANTHER" id="PTHR43884">
    <property type="entry name" value="ACYL-COA DEHYDROGENASE"/>
    <property type="match status" value="1"/>
</dbReference>
<dbReference type="FunFam" id="1.20.140.10:FF:000019">
    <property type="entry name" value="Acyl-CoA dehydrogenase"/>
    <property type="match status" value="1"/>
</dbReference>
<feature type="domain" description="Acyl-CoA dehydrogenase/oxidase C-terminal" evidence="8">
    <location>
        <begin position="252"/>
        <end position="415"/>
    </location>
</feature>
<dbReference type="InterPro" id="IPR037069">
    <property type="entry name" value="AcylCoA_DH/ox_N_sf"/>
</dbReference>
<keyword evidence="4 7" id="KW-0274">FAD</keyword>
<evidence type="ECO:0000313" key="13">
    <source>
        <dbReference type="Proteomes" id="UP000241436"/>
    </source>
</evidence>
<dbReference type="Pfam" id="PF02771">
    <property type="entry name" value="Acyl-CoA_dh_N"/>
    <property type="match status" value="1"/>
</dbReference>
<organism evidence="12 13">
    <name type="scientific">Candidatus Methylomirabilis limnetica</name>
    <dbReference type="NCBI Taxonomy" id="2033718"/>
    <lineage>
        <taxon>Bacteria</taxon>
        <taxon>Candidatus Methylomirabilota</taxon>
        <taxon>Candidatus Methylomirabilia</taxon>
        <taxon>Candidatus Methylomirabilales</taxon>
        <taxon>Candidatus Methylomirabilaceae</taxon>
        <taxon>Candidatus Methylomirabilis</taxon>
    </lineage>
</organism>
<dbReference type="InterPro" id="IPR006089">
    <property type="entry name" value="Acyl-CoA_DH_CS"/>
</dbReference>
<evidence type="ECO:0000313" key="12">
    <source>
        <dbReference type="EMBL" id="PTL36892.1"/>
    </source>
</evidence>
<dbReference type="Gene3D" id="1.10.540.10">
    <property type="entry name" value="Acyl-CoA dehydrogenase/oxidase, N-terminal domain"/>
    <property type="match status" value="1"/>
</dbReference>
<dbReference type="Gene3D" id="2.40.110.10">
    <property type="entry name" value="Butyryl-CoA Dehydrogenase, subunit A, domain 2"/>
    <property type="match status" value="1"/>
</dbReference>
<dbReference type="GO" id="GO:0050660">
    <property type="term" value="F:flavin adenine dinucleotide binding"/>
    <property type="evidence" value="ECO:0007669"/>
    <property type="project" value="InterPro"/>
</dbReference>
<dbReference type="InterPro" id="IPR036250">
    <property type="entry name" value="AcylCo_DH-like_C"/>
</dbReference>
<feature type="domain" description="Acyl-CoA dehydrogenase/oxidase N-terminal" evidence="10">
    <location>
        <begin position="31"/>
        <end position="142"/>
    </location>
</feature>
<name>A0A2T4U0L5_9BACT</name>
<dbReference type="InterPro" id="IPR006091">
    <property type="entry name" value="Acyl-CoA_Oxase/DH_mid-dom"/>
</dbReference>
<evidence type="ECO:0000256" key="7">
    <source>
        <dbReference type="RuleBase" id="RU362125"/>
    </source>
</evidence>
<evidence type="ECO:0000256" key="1">
    <source>
        <dbReference type="ARBA" id="ARBA00001974"/>
    </source>
</evidence>
<dbReference type="SUPFAM" id="SSF47203">
    <property type="entry name" value="Acyl-CoA dehydrogenase C-terminal domain-like"/>
    <property type="match status" value="1"/>
</dbReference>
<evidence type="ECO:0000256" key="5">
    <source>
        <dbReference type="ARBA" id="ARBA00023002"/>
    </source>
</evidence>
<feature type="domain" description="Acyl-CoA dehydrogenase-like C-terminal" evidence="11">
    <location>
        <begin position="466"/>
        <end position="568"/>
    </location>
</feature>
<evidence type="ECO:0000259" key="11">
    <source>
        <dbReference type="Pfam" id="PF21263"/>
    </source>
</evidence>
<dbReference type="PANTHER" id="PTHR43884:SF12">
    <property type="entry name" value="ISOVALERYL-COA DEHYDROGENASE, MITOCHONDRIAL-RELATED"/>
    <property type="match status" value="1"/>
</dbReference>
<dbReference type="Pfam" id="PF00441">
    <property type="entry name" value="Acyl-CoA_dh_1"/>
    <property type="match status" value="1"/>
</dbReference>
<evidence type="ECO:0000256" key="2">
    <source>
        <dbReference type="ARBA" id="ARBA00009347"/>
    </source>
</evidence>
<dbReference type="OrthoDB" id="9802447at2"/>
<dbReference type="InterPro" id="IPR009100">
    <property type="entry name" value="AcylCoA_DH/oxidase_NM_dom_sf"/>
</dbReference>
<comment type="caution">
    <text evidence="12">The sequence shown here is derived from an EMBL/GenBank/DDBJ whole genome shotgun (WGS) entry which is preliminary data.</text>
</comment>
<evidence type="ECO:0000256" key="4">
    <source>
        <dbReference type="ARBA" id="ARBA00022827"/>
    </source>
</evidence>
<dbReference type="InterPro" id="IPR013786">
    <property type="entry name" value="AcylCoA_DH/ox_N"/>
</dbReference>
<evidence type="ECO:0000256" key="6">
    <source>
        <dbReference type="ARBA" id="ARBA00052546"/>
    </source>
</evidence>
<dbReference type="AlphaFoldDB" id="A0A2T4U0L5"/>
<dbReference type="InterPro" id="IPR009075">
    <property type="entry name" value="AcylCo_DH/oxidase_C"/>
</dbReference>
<gene>
    <name evidence="12" type="ORF">CLG94_02115</name>
</gene>
<keyword evidence="5 7" id="KW-0560">Oxidoreductase</keyword>
<comment type="catalytic activity">
    <reaction evidence="6">
        <text>a 2,3-saturated acyl-CoA + A = a 2,3-dehydroacyl-CoA + AH2</text>
        <dbReference type="Rhea" id="RHEA:48608"/>
        <dbReference type="ChEBI" id="CHEBI:13193"/>
        <dbReference type="ChEBI" id="CHEBI:17499"/>
        <dbReference type="ChEBI" id="CHEBI:60015"/>
        <dbReference type="ChEBI" id="CHEBI:65111"/>
    </reaction>
</comment>
<comment type="cofactor">
    <cofactor evidence="1 7">
        <name>FAD</name>
        <dbReference type="ChEBI" id="CHEBI:57692"/>
    </cofactor>
</comment>
<dbReference type="PROSITE" id="PS00072">
    <property type="entry name" value="ACYL_COA_DH_1"/>
    <property type="match status" value="1"/>
</dbReference>
<dbReference type="InterPro" id="IPR049426">
    <property type="entry name" value="Acyl-CoA-dh-like_C"/>
</dbReference>
<dbReference type="InterPro" id="IPR046373">
    <property type="entry name" value="Acyl-CoA_Oxase/DH_mid-dom_sf"/>
</dbReference>
<sequence>MTTAKNELVAGGSFLIRETPPQEVFTPEDLSEEQQMMRKLTQEFIEAEVKPKAEQIEHQDWDLTLTLFKKAGELGLLSVDIPTKYGGLGLDLITSTVIAEQMIEGGSFAISVLDHSGIGSLPIAWFGNAEQKARYLSLLATGAKIGSYALTEPGSGSDALSAKTKALLSPDGKSYILNGTKQFITNAGFADLYITYAKVDGDKFTAFIIDKDTPGVSLGPEEKKMGIKGTSTRSVILENARVPVENLLYEIGKGHKVAFDLLNIGRLKLGAGCLGLCKLALREAVRYAKQRTQFGQPIASFGLIQKKLAEMAIRTYVTESMVYRTAGLIERNISGIDQEDERAGIETAKGVEEYAVECSINKVYASEALDYVADETVQIFGGYGYIAGYPAERIYRDARVNRLFEGTNEINRLLIPTTLFRRTLQGRLPLFVATQKLMADLLAYSPSQEEAPKGHLGEQIRMLQLAKKIALMVSGAVVQKYRERLADEQEILGVLSDLVIELFAMESALLRTLKSVERDGEGAVESKSDMVKVYMSDAFARIDLLAKEGLASMEEGDTLWTQLSALKKLTRYTPSNTTRLRRAIARRIIEAEDYRV</sequence>
<proteinExistence type="inferred from homology"/>
<accession>A0A2T4U0L5</accession>
<reference evidence="12 13" key="1">
    <citation type="submission" date="2017-09" db="EMBL/GenBank/DDBJ databases">
        <title>Bloom of a denitrifying methanotroph, Candidatus Methylomirabilis limnetica, in a deep stratified lake.</title>
        <authorList>
            <person name="Graf J.S."/>
            <person name="Marchant H.K."/>
            <person name="Tienken D."/>
            <person name="Hach P.F."/>
            <person name="Brand A."/>
            <person name="Schubert C.J."/>
            <person name="Kuypers M.M."/>
            <person name="Milucka J."/>
        </authorList>
    </citation>
    <scope>NUCLEOTIDE SEQUENCE [LARGE SCALE GENOMIC DNA]</scope>
    <source>
        <strain evidence="12 13">Zug</strain>
    </source>
</reference>
<dbReference type="Pfam" id="PF21263">
    <property type="entry name" value="Acyl-CoA-dh_C"/>
    <property type="match status" value="1"/>
</dbReference>
<keyword evidence="3 7" id="KW-0285">Flavoprotein</keyword>
<evidence type="ECO:0000259" key="10">
    <source>
        <dbReference type="Pfam" id="PF02771"/>
    </source>
</evidence>
<dbReference type="Pfam" id="PF02770">
    <property type="entry name" value="Acyl-CoA_dh_M"/>
    <property type="match status" value="1"/>
</dbReference>
<evidence type="ECO:0000259" key="8">
    <source>
        <dbReference type="Pfam" id="PF00441"/>
    </source>
</evidence>
<dbReference type="EMBL" id="NVQC01000010">
    <property type="protein sequence ID" value="PTL36892.1"/>
    <property type="molecule type" value="Genomic_DNA"/>
</dbReference>
<evidence type="ECO:0000259" key="9">
    <source>
        <dbReference type="Pfam" id="PF02770"/>
    </source>
</evidence>
<dbReference type="FunFam" id="1.10.540.10:FF:000001">
    <property type="entry name" value="Very long-chain-specific acyl-CoA dehydrogenase, mitochondrial"/>
    <property type="match status" value="1"/>
</dbReference>
<dbReference type="GO" id="GO:0003995">
    <property type="term" value="F:acyl-CoA dehydrogenase activity"/>
    <property type="evidence" value="ECO:0007669"/>
    <property type="project" value="InterPro"/>
</dbReference>
<dbReference type="Proteomes" id="UP000241436">
    <property type="component" value="Unassembled WGS sequence"/>
</dbReference>
<dbReference type="RefSeq" id="WP_107561251.1">
    <property type="nucleotide sequence ID" value="NZ_NVQC01000010.1"/>
</dbReference>